<evidence type="ECO:0000256" key="2">
    <source>
        <dbReference type="ARBA" id="ARBA00022837"/>
    </source>
</evidence>
<keyword evidence="2" id="KW-0106">Calcium</keyword>
<dbReference type="PROSITE" id="PS50004">
    <property type="entry name" value="C2"/>
    <property type="match status" value="1"/>
</dbReference>
<dbReference type="SMART" id="SM00239">
    <property type="entry name" value="C2"/>
    <property type="match status" value="1"/>
</dbReference>
<dbReference type="SUPFAM" id="SSF49562">
    <property type="entry name" value="C2 domain (Calcium/lipid-binding domain, CaLB)"/>
    <property type="match status" value="1"/>
</dbReference>
<feature type="domain" description="C2" evidence="3">
    <location>
        <begin position="1"/>
        <end position="99"/>
    </location>
</feature>
<dbReference type="InterPro" id="IPR035892">
    <property type="entry name" value="C2_domain_sf"/>
</dbReference>
<gene>
    <name evidence="4" type="ORF">EIN_371080</name>
</gene>
<dbReference type="AlphaFoldDB" id="A0A0A1UBW6"/>
<dbReference type="CDD" id="cd00030">
    <property type="entry name" value="C2"/>
    <property type="match status" value="1"/>
</dbReference>
<dbReference type="GO" id="GO:0005509">
    <property type="term" value="F:calcium ion binding"/>
    <property type="evidence" value="ECO:0007669"/>
    <property type="project" value="TreeGrafter"/>
</dbReference>
<dbReference type="InterPro" id="IPR006571">
    <property type="entry name" value="TLDc_dom"/>
</dbReference>
<reference evidence="4 5" key="1">
    <citation type="submission" date="2012-10" db="EMBL/GenBank/DDBJ databases">
        <authorList>
            <person name="Zafar N."/>
            <person name="Inman J."/>
            <person name="Hall N."/>
            <person name="Lorenzi H."/>
            <person name="Caler E."/>
        </authorList>
    </citation>
    <scope>NUCLEOTIDE SEQUENCE [LARGE SCALE GENOMIC DNA]</scope>
    <source>
        <strain evidence="4 5">IP1</strain>
    </source>
</reference>
<dbReference type="KEGG" id="eiv:EIN_371080"/>
<dbReference type="GeneID" id="14891738"/>
<dbReference type="OrthoDB" id="26679at2759"/>
<dbReference type="Proteomes" id="UP000014680">
    <property type="component" value="Unassembled WGS sequence"/>
</dbReference>
<dbReference type="InterPro" id="IPR000008">
    <property type="entry name" value="C2_dom"/>
</dbReference>
<dbReference type="OMA" id="GQITFEC"/>
<evidence type="ECO:0000259" key="3">
    <source>
        <dbReference type="PROSITE" id="PS50004"/>
    </source>
</evidence>
<dbReference type="RefSeq" id="XP_004259477.1">
    <property type="nucleotide sequence ID" value="XM_004259429.1"/>
</dbReference>
<dbReference type="PANTHER" id="PTHR45911">
    <property type="entry name" value="C2 DOMAIN-CONTAINING PROTEIN"/>
    <property type="match status" value="1"/>
</dbReference>
<dbReference type="GO" id="GO:0016020">
    <property type="term" value="C:membrane"/>
    <property type="evidence" value="ECO:0007669"/>
    <property type="project" value="TreeGrafter"/>
</dbReference>
<dbReference type="Pfam" id="PF00168">
    <property type="entry name" value="C2"/>
    <property type="match status" value="1"/>
</dbReference>
<accession>A0A0A1UBW6</accession>
<name>A0A0A1UBW6_ENTIV</name>
<protein>
    <recommendedName>
        <fullName evidence="3">C2 domain-containing protein</fullName>
    </recommendedName>
</protein>
<dbReference type="PANTHER" id="PTHR45911:SF4">
    <property type="entry name" value="MULTIPLE C2 AND TRANSMEMBRANE DOMAIN-CONTAINING PROTEIN"/>
    <property type="match status" value="1"/>
</dbReference>
<sequence>MEIILECGSNFPKADIVQWCDPYLIVKYTEGGVAKSFKTTIQKNTATPVWNNHFECLTPSGQITFECWDWDKMNSDDFLGKVVIDVPELTKLEETIIYRVDLEKEYEKKRKNNDLDTTITIKYRNLHYVETTPQVIQTMMTSESSMSSSLRGSSRSIASKKSDQQIQLEIEEGKKREYLKGYLPILQGFTKKANFRLLFSSDLFPVKADVIAQKIMMKRNVMTLIITQSGCSFGFYNDEPITKDENGNGQVINDKNGFVFSVVGPKQQPLKLNTINPKDATFCLFNGIEHTSGIVLGVNNAFYLKEDMTVYELNTIQKSFDATVKGNVLLSEYFPSTFPIAKVFMLQWM</sequence>
<dbReference type="Pfam" id="PF07534">
    <property type="entry name" value="TLD"/>
    <property type="match status" value="1"/>
</dbReference>
<dbReference type="EMBL" id="KB206332">
    <property type="protein sequence ID" value="ELP92706.1"/>
    <property type="molecule type" value="Genomic_DNA"/>
</dbReference>
<proteinExistence type="predicted"/>
<dbReference type="Gene3D" id="2.60.40.150">
    <property type="entry name" value="C2 domain"/>
    <property type="match status" value="1"/>
</dbReference>
<dbReference type="VEuPathDB" id="AmoebaDB:EIN_371080"/>
<evidence type="ECO:0000313" key="5">
    <source>
        <dbReference type="Proteomes" id="UP000014680"/>
    </source>
</evidence>
<evidence type="ECO:0000256" key="1">
    <source>
        <dbReference type="ARBA" id="ARBA00022723"/>
    </source>
</evidence>
<evidence type="ECO:0000313" key="4">
    <source>
        <dbReference type="EMBL" id="ELP92706.1"/>
    </source>
</evidence>
<keyword evidence="5" id="KW-1185">Reference proteome</keyword>
<keyword evidence="1" id="KW-0479">Metal-binding</keyword>
<organism evidence="4 5">
    <name type="scientific">Entamoeba invadens IP1</name>
    <dbReference type="NCBI Taxonomy" id="370355"/>
    <lineage>
        <taxon>Eukaryota</taxon>
        <taxon>Amoebozoa</taxon>
        <taxon>Evosea</taxon>
        <taxon>Archamoebae</taxon>
        <taxon>Mastigamoebida</taxon>
        <taxon>Entamoebidae</taxon>
        <taxon>Entamoeba</taxon>
    </lineage>
</organism>